<organism evidence="2 3">
    <name type="scientific">Trichuris muris</name>
    <name type="common">Mouse whipworm</name>
    <dbReference type="NCBI Taxonomy" id="70415"/>
    <lineage>
        <taxon>Eukaryota</taxon>
        <taxon>Metazoa</taxon>
        <taxon>Ecdysozoa</taxon>
        <taxon>Nematoda</taxon>
        <taxon>Enoplea</taxon>
        <taxon>Dorylaimia</taxon>
        <taxon>Trichinellida</taxon>
        <taxon>Trichuridae</taxon>
        <taxon>Trichuris</taxon>
    </lineage>
</organism>
<accession>A0A5S6QIE2</accession>
<reference evidence="3" key="1">
    <citation type="submission" date="2019-12" db="UniProtKB">
        <authorList>
            <consortium name="WormBaseParasite"/>
        </authorList>
    </citation>
    <scope>IDENTIFICATION</scope>
</reference>
<dbReference type="Proteomes" id="UP000046395">
    <property type="component" value="Unassembled WGS sequence"/>
</dbReference>
<keyword evidence="2" id="KW-1185">Reference proteome</keyword>
<evidence type="ECO:0000256" key="1">
    <source>
        <dbReference type="SAM" id="MobiDB-lite"/>
    </source>
</evidence>
<proteinExistence type="predicted"/>
<feature type="region of interest" description="Disordered" evidence="1">
    <location>
        <begin position="72"/>
        <end position="143"/>
    </location>
</feature>
<evidence type="ECO:0000313" key="3">
    <source>
        <dbReference type="WBParaSite" id="TMUE_2000006627.1"/>
    </source>
</evidence>
<name>A0A5S6QIE2_TRIMR</name>
<sequence length="162" mass="18453">MRLKLNELRKQWLNDVSTITKQPDAFNQMHTGTIMNEESSNQLDPKLQTAKCSKDGTESTEMINNVLENFPSDTARQLKDESAPQKRGSANTMGNERNCKSVATGRDQIGMLKRTKDEHPFGNGTGKLSEDWPPEENAKLESEQQDIFCRSRFEFIRNQIAM</sequence>
<protein>
    <submittedName>
        <fullName evidence="3">Uncharacterized protein</fullName>
    </submittedName>
</protein>
<evidence type="ECO:0000313" key="2">
    <source>
        <dbReference type="Proteomes" id="UP000046395"/>
    </source>
</evidence>
<dbReference type="AlphaFoldDB" id="A0A5S6QIE2"/>
<dbReference type="WBParaSite" id="TMUE_2000006627.1">
    <property type="protein sequence ID" value="TMUE_2000006627.1"/>
    <property type="gene ID" value="WBGene00299662"/>
</dbReference>